<protein>
    <submittedName>
        <fullName evidence="2">DUF3072 domain-containing protein</fullName>
    </submittedName>
</protein>
<dbReference type="EMBL" id="QFPP01000508">
    <property type="protein sequence ID" value="PZQ65200.1"/>
    <property type="molecule type" value="Genomic_DNA"/>
</dbReference>
<evidence type="ECO:0000256" key="1">
    <source>
        <dbReference type="SAM" id="MobiDB-lite"/>
    </source>
</evidence>
<reference evidence="2 3" key="1">
    <citation type="submission" date="2017-08" db="EMBL/GenBank/DDBJ databases">
        <title>Infants hospitalized years apart are colonized by the same room-sourced microbial strains.</title>
        <authorList>
            <person name="Brooks B."/>
            <person name="Olm M.R."/>
            <person name="Firek B.A."/>
            <person name="Baker R."/>
            <person name="Thomas B.C."/>
            <person name="Morowitz M.J."/>
            <person name="Banfield J.F."/>
        </authorList>
    </citation>
    <scope>NUCLEOTIDE SEQUENCE [LARGE SCALE GENOMIC DNA]</scope>
    <source>
        <strain evidence="2">S2_005_003_R2_41</strain>
    </source>
</reference>
<dbReference type="AlphaFoldDB" id="A0A2W5RPH1"/>
<proteinExistence type="predicted"/>
<name>A0A2W5RPH1_VARPD</name>
<feature type="region of interest" description="Disordered" evidence="1">
    <location>
        <begin position="1"/>
        <end position="30"/>
    </location>
</feature>
<gene>
    <name evidence="2" type="ORF">DI563_25855</name>
</gene>
<organism evidence="2 3">
    <name type="scientific">Variovorax paradoxus</name>
    <dbReference type="NCBI Taxonomy" id="34073"/>
    <lineage>
        <taxon>Bacteria</taxon>
        <taxon>Pseudomonadati</taxon>
        <taxon>Pseudomonadota</taxon>
        <taxon>Betaproteobacteria</taxon>
        <taxon>Burkholderiales</taxon>
        <taxon>Comamonadaceae</taxon>
        <taxon>Variovorax</taxon>
    </lineage>
</organism>
<sequence>MTDKATQTHARESNMEKDPSTWVTGDEPMTGAQHSYLKTLSEEAKEAFDGSLTKAQASERIEELQAITGRGEPQKG</sequence>
<comment type="caution">
    <text evidence="2">The sequence shown here is derived from an EMBL/GenBank/DDBJ whole genome shotgun (WGS) entry which is preliminary data.</text>
</comment>
<dbReference type="InterPro" id="IPR021425">
    <property type="entry name" value="DUF3072"/>
</dbReference>
<feature type="compositionally biased region" description="Basic and acidic residues" evidence="1">
    <location>
        <begin position="9"/>
        <end position="19"/>
    </location>
</feature>
<evidence type="ECO:0000313" key="2">
    <source>
        <dbReference type="EMBL" id="PZQ65200.1"/>
    </source>
</evidence>
<dbReference type="Pfam" id="PF11272">
    <property type="entry name" value="DUF3072"/>
    <property type="match status" value="1"/>
</dbReference>
<evidence type="ECO:0000313" key="3">
    <source>
        <dbReference type="Proteomes" id="UP000249135"/>
    </source>
</evidence>
<dbReference type="Proteomes" id="UP000249135">
    <property type="component" value="Unassembled WGS sequence"/>
</dbReference>
<accession>A0A2W5RPH1</accession>